<evidence type="ECO:0000259" key="9">
    <source>
        <dbReference type="Pfam" id="PF09302"/>
    </source>
</evidence>
<dbReference type="Gene3D" id="2.170.210.10">
    <property type="entry name" value="DNA double-strand break repair and VJ recombination XRCC4, N-terminal"/>
    <property type="match status" value="1"/>
</dbReference>
<feature type="compositionally biased region" description="Basic and acidic residues" evidence="8">
    <location>
        <begin position="413"/>
        <end position="424"/>
    </location>
</feature>
<evidence type="ECO:0000259" key="10">
    <source>
        <dbReference type="Pfam" id="PF21928"/>
    </source>
</evidence>
<protein>
    <recommendedName>
        <fullName evidence="7">Non-homologous end-joining factor 1</fullName>
    </recommendedName>
</protein>
<dbReference type="AlphaFoldDB" id="A0A9P7YX03"/>
<organism evidence="11 12">
    <name type="scientific">Calycina marina</name>
    <dbReference type="NCBI Taxonomy" id="1763456"/>
    <lineage>
        <taxon>Eukaryota</taxon>
        <taxon>Fungi</taxon>
        <taxon>Dikarya</taxon>
        <taxon>Ascomycota</taxon>
        <taxon>Pezizomycotina</taxon>
        <taxon>Leotiomycetes</taxon>
        <taxon>Helotiales</taxon>
        <taxon>Pezizellaceae</taxon>
        <taxon>Calycina</taxon>
    </lineage>
</organism>
<keyword evidence="3" id="KW-0238">DNA-binding</keyword>
<evidence type="ECO:0000313" key="12">
    <source>
        <dbReference type="Proteomes" id="UP000887226"/>
    </source>
</evidence>
<sequence length="576" mass="62981">MAAAWKKLLAVDVTEGHQIPPMLVSASFQSNSYTIQLTDLTYIWTESLERKQLLSRSLKVCTSIDPTENDQLPIFMEKLRLGIEGGKNTAATIQMFVDSGRPIITIKITVNLPKGVAPLEWPFILNRSPQSMMTTQFLLPLLRTQHVHIQKTAGLVELLREKDHVIQKMLDKFESQDLDLGQVFPQAITKGARKADRKKATEKVPGLHLFDVEAFRQNLDSGFSLDTANLVKSMFGVDNQRAIGVQTSMTLPTDESSWWEAVRDQNVVLSRSLKSRAIATAAASPKTKPDRRKTRESSSEEDNFQVQATPTGSQITKNAAATLPVDNSSEDENDLDAAASQRSKVADSQRETQRIVSSPKPSKVGRTNTTDESQPKSKSLDKLRGKQNPKITHHNSDSGEDGDDLLMRPKTRATSENKADKLAGDSDTDDEEPAPIPGKNQGKLGTIGGKKAAPPPPSSSSEDEALAMKPARAKGKLGTLGGKKKAVTTSTSTDQNSEHEDSSLRAASRAKKKLGTIGGRGKAGSVKAASPARSVNKDDTPVPEETVEERADKKRLLLKRALEEKSKQPVKKRKKF</sequence>
<evidence type="ECO:0000256" key="5">
    <source>
        <dbReference type="ARBA" id="ARBA00023242"/>
    </source>
</evidence>
<comment type="similarity">
    <text evidence="6">Belongs to the XRCC4-XLF family. XLF subfamily.</text>
</comment>
<evidence type="ECO:0000256" key="7">
    <source>
        <dbReference type="ARBA" id="ARBA00044529"/>
    </source>
</evidence>
<dbReference type="CDD" id="cd22285">
    <property type="entry name" value="HD_XLF_N"/>
    <property type="match status" value="1"/>
</dbReference>
<proteinExistence type="inferred from homology"/>
<feature type="compositionally biased region" description="Polar residues" evidence="8">
    <location>
        <begin position="354"/>
        <end position="372"/>
    </location>
</feature>
<dbReference type="Pfam" id="PF09302">
    <property type="entry name" value="XLF"/>
    <property type="match status" value="1"/>
</dbReference>
<keyword evidence="2" id="KW-0227">DNA damage</keyword>
<dbReference type="OrthoDB" id="2155935at2759"/>
<keyword evidence="5" id="KW-0539">Nucleus</keyword>
<dbReference type="PANTHER" id="PTHR32235:SF1">
    <property type="entry name" value="NON-HOMOLOGOUS END-JOINING FACTOR 1"/>
    <property type="match status" value="1"/>
</dbReference>
<evidence type="ECO:0000256" key="2">
    <source>
        <dbReference type="ARBA" id="ARBA00022763"/>
    </source>
</evidence>
<gene>
    <name evidence="11" type="ORF">BJ878DRAFT_427845</name>
</gene>
<dbReference type="InterPro" id="IPR015381">
    <property type="entry name" value="XLF-like_N"/>
</dbReference>
<evidence type="ECO:0000256" key="3">
    <source>
        <dbReference type="ARBA" id="ARBA00023125"/>
    </source>
</evidence>
<feature type="domain" description="XLF-like N-terminal" evidence="9">
    <location>
        <begin position="5"/>
        <end position="126"/>
    </location>
</feature>
<dbReference type="GO" id="GO:0006303">
    <property type="term" value="P:double-strand break repair via nonhomologous end joining"/>
    <property type="evidence" value="ECO:0007669"/>
    <property type="project" value="TreeGrafter"/>
</dbReference>
<dbReference type="InterPro" id="IPR038051">
    <property type="entry name" value="XRCC4-like_N_sf"/>
</dbReference>
<evidence type="ECO:0000313" key="11">
    <source>
        <dbReference type="EMBL" id="KAG9241568.1"/>
    </source>
</evidence>
<evidence type="ECO:0000256" key="4">
    <source>
        <dbReference type="ARBA" id="ARBA00023204"/>
    </source>
</evidence>
<dbReference type="InterPro" id="IPR052287">
    <property type="entry name" value="NHEJ_factor"/>
</dbReference>
<feature type="domain" description="XLF-like coiled-coil region" evidence="10">
    <location>
        <begin position="129"/>
        <end position="181"/>
    </location>
</feature>
<feature type="compositionally biased region" description="Basic and acidic residues" evidence="8">
    <location>
        <begin position="344"/>
        <end position="353"/>
    </location>
</feature>
<dbReference type="EMBL" id="MU254191">
    <property type="protein sequence ID" value="KAG9241568.1"/>
    <property type="molecule type" value="Genomic_DNA"/>
</dbReference>
<dbReference type="Proteomes" id="UP000887226">
    <property type="component" value="Unassembled WGS sequence"/>
</dbReference>
<comment type="subcellular location">
    <subcellularLocation>
        <location evidence="1">Nucleus</location>
    </subcellularLocation>
</comment>
<evidence type="ECO:0000256" key="1">
    <source>
        <dbReference type="ARBA" id="ARBA00004123"/>
    </source>
</evidence>
<feature type="compositionally biased region" description="Polar residues" evidence="8">
    <location>
        <begin position="304"/>
        <end position="319"/>
    </location>
</feature>
<dbReference type="GO" id="GO:0032807">
    <property type="term" value="C:DNA ligase IV complex"/>
    <property type="evidence" value="ECO:0007669"/>
    <property type="project" value="TreeGrafter"/>
</dbReference>
<evidence type="ECO:0000256" key="8">
    <source>
        <dbReference type="SAM" id="MobiDB-lite"/>
    </source>
</evidence>
<feature type="compositionally biased region" description="Basic and acidic residues" evidence="8">
    <location>
        <begin position="373"/>
        <end position="384"/>
    </location>
</feature>
<accession>A0A9P7YX03</accession>
<dbReference type="PANTHER" id="PTHR32235">
    <property type="entry name" value="NON-HOMOLOGOUS END-JOINING FACTOR 1"/>
    <property type="match status" value="1"/>
</dbReference>
<keyword evidence="4" id="KW-0234">DNA repair</keyword>
<keyword evidence="12" id="KW-1185">Reference proteome</keyword>
<comment type="caution">
    <text evidence="11">The sequence shown here is derived from an EMBL/GenBank/DDBJ whole genome shotgun (WGS) entry which is preliminary data.</text>
</comment>
<dbReference type="InterPro" id="IPR053829">
    <property type="entry name" value="XLF-like_CC"/>
</dbReference>
<evidence type="ECO:0000256" key="6">
    <source>
        <dbReference type="ARBA" id="ARBA00025747"/>
    </source>
</evidence>
<name>A0A9P7YX03_9HELO</name>
<dbReference type="GO" id="GO:0045027">
    <property type="term" value="F:DNA end binding"/>
    <property type="evidence" value="ECO:0007669"/>
    <property type="project" value="TreeGrafter"/>
</dbReference>
<reference evidence="11" key="1">
    <citation type="journal article" date="2021" name="IMA Fungus">
        <title>Genomic characterization of three marine fungi, including Emericellopsis atlantica sp. nov. with signatures of a generalist lifestyle and marine biomass degradation.</title>
        <authorList>
            <person name="Hagestad O.C."/>
            <person name="Hou L."/>
            <person name="Andersen J.H."/>
            <person name="Hansen E.H."/>
            <person name="Altermark B."/>
            <person name="Li C."/>
            <person name="Kuhnert E."/>
            <person name="Cox R.J."/>
            <person name="Crous P.W."/>
            <person name="Spatafora J.W."/>
            <person name="Lail K."/>
            <person name="Amirebrahimi M."/>
            <person name="Lipzen A."/>
            <person name="Pangilinan J."/>
            <person name="Andreopoulos W."/>
            <person name="Hayes R.D."/>
            <person name="Ng V."/>
            <person name="Grigoriev I.V."/>
            <person name="Jackson S.A."/>
            <person name="Sutton T.D.S."/>
            <person name="Dobson A.D.W."/>
            <person name="Rama T."/>
        </authorList>
    </citation>
    <scope>NUCLEOTIDE SEQUENCE</scope>
    <source>
        <strain evidence="11">TRa3180A</strain>
    </source>
</reference>
<feature type="region of interest" description="Disordered" evidence="8">
    <location>
        <begin position="278"/>
        <end position="553"/>
    </location>
</feature>
<dbReference type="Pfam" id="PF21928">
    <property type="entry name" value="XLF_CC"/>
    <property type="match status" value="1"/>
</dbReference>